<feature type="compositionally biased region" description="Basic residues" evidence="1">
    <location>
        <begin position="80"/>
        <end position="92"/>
    </location>
</feature>
<dbReference type="VEuPathDB" id="FungiDB:F4678DRAFT_184471"/>
<evidence type="ECO:0000313" key="5">
    <source>
        <dbReference type="Proteomes" id="UP001148614"/>
    </source>
</evidence>
<gene>
    <name evidence="4" type="ORF">NPX13_g8033</name>
</gene>
<evidence type="ECO:0000256" key="1">
    <source>
        <dbReference type="SAM" id="MobiDB-lite"/>
    </source>
</evidence>
<dbReference type="Proteomes" id="UP001148614">
    <property type="component" value="Unassembled WGS sequence"/>
</dbReference>
<feature type="compositionally biased region" description="Low complexity" evidence="1">
    <location>
        <begin position="60"/>
        <end position="79"/>
    </location>
</feature>
<feature type="compositionally biased region" description="Polar residues" evidence="1">
    <location>
        <begin position="23"/>
        <end position="36"/>
    </location>
</feature>
<keyword evidence="3" id="KW-0732">Signal</keyword>
<evidence type="ECO:0000256" key="3">
    <source>
        <dbReference type="SAM" id="SignalP"/>
    </source>
</evidence>
<accession>A0A9W8N9F2</accession>
<proteinExistence type="predicted"/>
<organism evidence="4 5">
    <name type="scientific">Xylaria arbuscula</name>
    <dbReference type="NCBI Taxonomy" id="114810"/>
    <lineage>
        <taxon>Eukaryota</taxon>
        <taxon>Fungi</taxon>
        <taxon>Dikarya</taxon>
        <taxon>Ascomycota</taxon>
        <taxon>Pezizomycotina</taxon>
        <taxon>Sordariomycetes</taxon>
        <taxon>Xylariomycetidae</taxon>
        <taxon>Xylariales</taxon>
        <taxon>Xylariaceae</taxon>
        <taxon>Xylaria</taxon>
    </lineage>
</organism>
<evidence type="ECO:0000313" key="4">
    <source>
        <dbReference type="EMBL" id="KAJ3563907.1"/>
    </source>
</evidence>
<feature type="region of interest" description="Disordered" evidence="1">
    <location>
        <begin position="217"/>
        <end position="252"/>
    </location>
</feature>
<reference evidence="4" key="1">
    <citation type="submission" date="2022-07" db="EMBL/GenBank/DDBJ databases">
        <title>Genome Sequence of Xylaria arbuscula.</title>
        <authorList>
            <person name="Buettner E."/>
        </authorList>
    </citation>
    <scope>NUCLEOTIDE SEQUENCE</scope>
    <source>
        <strain evidence="4">VT107</strain>
    </source>
</reference>
<feature type="compositionally biased region" description="Basic and acidic residues" evidence="1">
    <location>
        <begin position="237"/>
        <end position="252"/>
    </location>
</feature>
<feature type="chain" id="PRO_5040830951" description="Transmembrane protein" evidence="3">
    <location>
        <begin position="19"/>
        <end position="252"/>
    </location>
</feature>
<keyword evidence="2" id="KW-1133">Transmembrane helix</keyword>
<keyword evidence="2" id="KW-0472">Membrane</keyword>
<keyword evidence="2" id="KW-0812">Transmembrane</keyword>
<name>A0A9W8N9F2_9PEZI</name>
<sequence>MKLSAALYFLAFSPCALTAPTSTVADKVPSRQQEPRINSPIKIPINTPSTASKRKGSKAHGTQSSGSQHQLSSSSTAKPTPKKSAHKSKKPKTSSYLASLAQRLTNKSPFSEEGFVREETMASTGDWESEGTIVESETKASRVATATIWIPCFTADKTIHYHRIRVNTDMLVVSLVLSFIAVVLVIELWKPVAARIRRIRSGHGPIHLSVEEGLGKETPAREPCLSRDITPMGEECSENKQDSEKTEMVTPR</sequence>
<evidence type="ECO:0008006" key="6">
    <source>
        <dbReference type="Google" id="ProtNLM"/>
    </source>
</evidence>
<protein>
    <recommendedName>
        <fullName evidence="6">Transmembrane protein</fullName>
    </recommendedName>
</protein>
<dbReference type="AlphaFoldDB" id="A0A9W8N9F2"/>
<feature type="signal peptide" evidence="3">
    <location>
        <begin position="1"/>
        <end position="18"/>
    </location>
</feature>
<evidence type="ECO:0000256" key="2">
    <source>
        <dbReference type="SAM" id="Phobius"/>
    </source>
</evidence>
<dbReference type="EMBL" id="JANPWZ010001691">
    <property type="protein sequence ID" value="KAJ3563907.1"/>
    <property type="molecule type" value="Genomic_DNA"/>
</dbReference>
<keyword evidence="5" id="KW-1185">Reference proteome</keyword>
<feature type="region of interest" description="Disordered" evidence="1">
    <location>
        <begin position="23"/>
        <end position="94"/>
    </location>
</feature>
<comment type="caution">
    <text evidence="4">The sequence shown here is derived from an EMBL/GenBank/DDBJ whole genome shotgun (WGS) entry which is preliminary data.</text>
</comment>
<feature type="transmembrane region" description="Helical" evidence="2">
    <location>
        <begin position="170"/>
        <end position="189"/>
    </location>
</feature>